<comment type="caution">
    <text evidence="2">The sequence shown here is derived from an EMBL/GenBank/DDBJ whole genome shotgun (WGS) entry which is preliminary data.</text>
</comment>
<evidence type="ECO:0000256" key="1">
    <source>
        <dbReference type="SAM" id="Phobius"/>
    </source>
</evidence>
<feature type="transmembrane region" description="Helical" evidence="1">
    <location>
        <begin position="73"/>
        <end position="93"/>
    </location>
</feature>
<feature type="transmembrane region" description="Helical" evidence="1">
    <location>
        <begin position="12"/>
        <end position="33"/>
    </location>
</feature>
<proteinExistence type="predicted"/>
<accession>A0A9P6EDW4</accession>
<gene>
    <name evidence="2" type="ORF">CPB83DRAFT_936364</name>
</gene>
<dbReference type="EMBL" id="MU157864">
    <property type="protein sequence ID" value="KAF9527128.1"/>
    <property type="molecule type" value="Genomic_DNA"/>
</dbReference>
<name>A0A9P6EDW4_9AGAR</name>
<dbReference type="Proteomes" id="UP000807306">
    <property type="component" value="Unassembled WGS sequence"/>
</dbReference>
<keyword evidence="1" id="KW-1133">Transmembrane helix</keyword>
<sequence>MPPPRSLVNELLGLWLAMAFLTILTGLLIASSYKPVILCDPSSLARNSTITISPDRCTFQSKIASLVYQHGSYFQSIHIIFVQAVAACCLALLKPVLLANEWAKLERSTSYTMATLQAGIELSFSPSLATALLHARASQLVSIPTFFVFLIAGLSILSPVAISPIYRPNKSGFPTSGELVVGGGVGPDTSSSFDLQSIVPSGVVIGRALLGFASSTMLTTPLDTFDVNAAPFLPEDMVQAIWHAKIPTAVAYNTLDCGPSAPNRLVPSEEDIVSLDVQTYFTESEDVKTVTPSIAKQTFGFITNDPQISVVYLNSTVTIEPGTVSATTSVVFMAGNGTLEKAQQRITSHLPKSRIKFLDVLVCTSTTKLVISSCTINQGNITDCSPIPLSDLPSHLKSHTGHLETYVNNPPSVAIILAASPVWAYYTLAGRLPTYDTLNSKHVASNIPPLPFLTAQIDDEQEYNVPLSYIKQGIFGPTSQGLVQGMLAVWTRTNKTEFDIWATFSISHVPLLYLILGVASICSTAVTLWSTLPASSRHATKIDVARLLAISRNPNLDAAFANYADRKVDIERGVLEMKVRYVWVERLGRSVLVLGNEANPCWDDPRETQVDNGPWNAEPKVNYLEPLLFEDSSLQLILSED</sequence>
<keyword evidence="1" id="KW-0812">Transmembrane</keyword>
<organism evidence="2 3">
    <name type="scientific">Crepidotus variabilis</name>
    <dbReference type="NCBI Taxonomy" id="179855"/>
    <lineage>
        <taxon>Eukaryota</taxon>
        <taxon>Fungi</taxon>
        <taxon>Dikarya</taxon>
        <taxon>Basidiomycota</taxon>
        <taxon>Agaricomycotina</taxon>
        <taxon>Agaricomycetes</taxon>
        <taxon>Agaricomycetidae</taxon>
        <taxon>Agaricales</taxon>
        <taxon>Agaricineae</taxon>
        <taxon>Crepidotaceae</taxon>
        <taxon>Crepidotus</taxon>
    </lineage>
</organism>
<evidence type="ECO:0000313" key="3">
    <source>
        <dbReference type="Proteomes" id="UP000807306"/>
    </source>
</evidence>
<reference evidence="2" key="1">
    <citation type="submission" date="2020-11" db="EMBL/GenBank/DDBJ databases">
        <authorList>
            <consortium name="DOE Joint Genome Institute"/>
            <person name="Ahrendt S."/>
            <person name="Riley R."/>
            <person name="Andreopoulos W."/>
            <person name="Labutti K."/>
            <person name="Pangilinan J."/>
            <person name="Ruiz-Duenas F.J."/>
            <person name="Barrasa J.M."/>
            <person name="Sanchez-Garcia M."/>
            <person name="Camarero S."/>
            <person name="Miyauchi S."/>
            <person name="Serrano A."/>
            <person name="Linde D."/>
            <person name="Babiker R."/>
            <person name="Drula E."/>
            <person name="Ayuso-Fernandez I."/>
            <person name="Pacheco R."/>
            <person name="Padilla G."/>
            <person name="Ferreira P."/>
            <person name="Barriuso J."/>
            <person name="Kellner H."/>
            <person name="Castanera R."/>
            <person name="Alfaro M."/>
            <person name="Ramirez L."/>
            <person name="Pisabarro A.G."/>
            <person name="Kuo A."/>
            <person name="Tritt A."/>
            <person name="Lipzen A."/>
            <person name="He G."/>
            <person name="Yan M."/>
            <person name="Ng V."/>
            <person name="Cullen D."/>
            <person name="Martin F."/>
            <person name="Rosso M.-N."/>
            <person name="Henrissat B."/>
            <person name="Hibbett D."/>
            <person name="Martinez A.T."/>
            <person name="Grigoriev I.V."/>
        </authorList>
    </citation>
    <scope>NUCLEOTIDE SEQUENCE</scope>
    <source>
        <strain evidence="2">CBS 506.95</strain>
    </source>
</reference>
<keyword evidence="1" id="KW-0472">Membrane</keyword>
<feature type="transmembrane region" description="Helical" evidence="1">
    <location>
        <begin position="141"/>
        <end position="162"/>
    </location>
</feature>
<dbReference type="AlphaFoldDB" id="A0A9P6EDW4"/>
<evidence type="ECO:0000313" key="2">
    <source>
        <dbReference type="EMBL" id="KAF9527128.1"/>
    </source>
</evidence>
<protein>
    <submittedName>
        <fullName evidence="2">Uncharacterized protein</fullName>
    </submittedName>
</protein>
<dbReference type="OrthoDB" id="3261276at2759"/>
<keyword evidence="3" id="KW-1185">Reference proteome</keyword>